<dbReference type="GO" id="GO:0046677">
    <property type="term" value="P:response to antibiotic"/>
    <property type="evidence" value="ECO:0007669"/>
    <property type="project" value="UniProtKB-UniRule"/>
</dbReference>
<dbReference type="NCBIfam" id="TIGR00753">
    <property type="entry name" value="undec_PP_bacA"/>
    <property type="match status" value="1"/>
</dbReference>
<comment type="caution">
    <text evidence="15">The sequence shown here is derived from an EMBL/GenBank/DDBJ whole genome shotgun (WGS) entry which is preliminary data.</text>
</comment>
<keyword evidence="14" id="KW-0573">Peptidoglycan synthesis</keyword>
<keyword evidence="14" id="KW-0133">Cell shape</keyword>
<evidence type="ECO:0000256" key="8">
    <source>
        <dbReference type="ARBA" id="ARBA00022989"/>
    </source>
</evidence>
<evidence type="ECO:0000256" key="12">
    <source>
        <dbReference type="ARBA" id="ARBA00032932"/>
    </source>
</evidence>
<sequence>MSYIEAIILGVVQGLTEFVPISSSGHLILVHNIFGETGIDLSVDAILQLASILAVLIYFRIDIVRVVSTLFRHIAGKGVEQGDKNLLYAIVLGTIPAFVLGILLESKMETVFRSAHLVAYALIAGSAIMFFAERYALKNRELNAKRGFMVGCFQALALVPGISRSGATISGGLLAGLSREAATRFSFVLSFPIIVGSGLKKFLDLSASGNLFDIGAPLVLSFILSFLVGLLSIDLLLRYLKNHNLHIFVWYRLILAFLIIIFL</sequence>
<gene>
    <name evidence="14" type="primary">uppP</name>
    <name evidence="15" type="ORF">A2920_00005</name>
</gene>
<dbReference type="AlphaFoldDB" id="A0A1G2U762"/>
<comment type="catalytic activity">
    <reaction evidence="13 14">
        <text>di-trans,octa-cis-undecaprenyl diphosphate + H2O = di-trans,octa-cis-undecaprenyl phosphate + phosphate + H(+)</text>
        <dbReference type="Rhea" id="RHEA:28094"/>
        <dbReference type="ChEBI" id="CHEBI:15377"/>
        <dbReference type="ChEBI" id="CHEBI:15378"/>
        <dbReference type="ChEBI" id="CHEBI:43474"/>
        <dbReference type="ChEBI" id="CHEBI:58405"/>
        <dbReference type="ChEBI" id="CHEBI:60392"/>
        <dbReference type="EC" id="3.6.1.27"/>
    </reaction>
</comment>
<evidence type="ECO:0000256" key="10">
    <source>
        <dbReference type="ARBA" id="ARBA00023251"/>
    </source>
</evidence>
<evidence type="ECO:0000313" key="15">
    <source>
        <dbReference type="EMBL" id="OHB04792.1"/>
    </source>
</evidence>
<dbReference type="HAMAP" id="MF_01006">
    <property type="entry name" value="Undec_diphosphatase"/>
    <property type="match status" value="1"/>
</dbReference>
<evidence type="ECO:0000256" key="6">
    <source>
        <dbReference type="ARBA" id="ARBA00022692"/>
    </source>
</evidence>
<reference evidence="15 16" key="1">
    <citation type="journal article" date="2016" name="Nat. Commun.">
        <title>Thousands of microbial genomes shed light on interconnected biogeochemical processes in an aquifer system.</title>
        <authorList>
            <person name="Anantharaman K."/>
            <person name="Brown C.T."/>
            <person name="Hug L.A."/>
            <person name="Sharon I."/>
            <person name="Castelle C.J."/>
            <person name="Probst A.J."/>
            <person name="Thomas B.C."/>
            <person name="Singh A."/>
            <person name="Wilkins M.J."/>
            <person name="Karaoz U."/>
            <person name="Brodie E.L."/>
            <person name="Williams K.H."/>
            <person name="Hubbard S.S."/>
            <person name="Banfield J.F."/>
        </authorList>
    </citation>
    <scope>NUCLEOTIDE SEQUENCE [LARGE SCALE GENOMIC DNA]</scope>
</reference>
<proteinExistence type="inferred from homology"/>
<dbReference type="GO" id="GO:0005886">
    <property type="term" value="C:plasma membrane"/>
    <property type="evidence" value="ECO:0007669"/>
    <property type="project" value="UniProtKB-SubCell"/>
</dbReference>
<dbReference type="GO" id="GO:0050380">
    <property type="term" value="F:undecaprenyl-diphosphatase activity"/>
    <property type="evidence" value="ECO:0007669"/>
    <property type="project" value="UniProtKB-UniRule"/>
</dbReference>
<dbReference type="EMBL" id="MHWD01000004">
    <property type="protein sequence ID" value="OHB04792.1"/>
    <property type="molecule type" value="Genomic_DNA"/>
</dbReference>
<evidence type="ECO:0000256" key="5">
    <source>
        <dbReference type="ARBA" id="ARBA00022475"/>
    </source>
</evidence>
<feature type="transmembrane region" description="Helical" evidence="14">
    <location>
        <begin position="181"/>
        <end position="199"/>
    </location>
</feature>
<accession>A0A1G2U762</accession>
<comment type="miscellaneous">
    <text evidence="14">Bacitracin is thought to be involved in the inhibition of peptidoglycan synthesis by sequestering undecaprenyl diphosphate, thereby reducing the pool of lipid carrier available.</text>
</comment>
<evidence type="ECO:0000256" key="3">
    <source>
        <dbReference type="ARBA" id="ARBA00012374"/>
    </source>
</evidence>
<feature type="transmembrane region" description="Helical" evidence="14">
    <location>
        <begin position="45"/>
        <end position="64"/>
    </location>
</feature>
<protein>
    <recommendedName>
        <fullName evidence="4 14">Undecaprenyl-diphosphatase</fullName>
        <ecNumber evidence="3 14">3.6.1.27</ecNumber>
    </recommendedName>
    <alternativeName>
        <fullName evidence="12 14">Bacitracin resistance protein</fullName>
    </alternativeName>
    <alternativeName>
        <fullName evidence="11 14">Undecaprenyl pyrophosphate phosphatase</fullName>
    </alternativeName>
</protein>
<comment type="similarity">
    <text evidence="2 14">Belongs to the UppP family.</text>
</comment>
<keyword evidence="14" id="KW-0961">Cell wall biogenesis/degradation</keyword>
<feature type="transmembrane region" description="Helical" evidence="14">
    <location>
        <begin position="245"/>
        <end position="262"/>
    </location>
</feature>
<comment type="function">
    <text evidence="14">Catalyzes the dephosphorylation of undecaprenyl diphosphate (UPP). Confers resistance to bacitracin.</text>
</comment>
<evidence type="ECO:0000256" key="13">
    <source>
        <dbReference type="ARBA" id="ARBA00047594"/>
    </source>
</evidence>
<comment type="subcellular location">
    <subcellularLocation>
        <location evidence="1 14">Cell membrane</location>
        <topology evidence="1 14">Multi-pass membrane protein</topology>
    </subcellularLocation>
</comment>
<keyword evidence="10 14" id="KW-0046">Antibiotic resistance</keyword>
<feature type="transmembrane region" description="Helical" evidence="14">
    <location>
        <begin position="85"/>
        <end position="104"/>
    </location>
</feature>
<name>A0A1G2U762_9BACT</name>
<dbReference type="Proteomes" id="UP000179283">
    <property type="component" value="Unassembled WGS sequence"/>
</dbReference>
<evidence type="ECO:0000256" key="2">
    <source>
        <dbReference type="ARBA" id="ARBA00010621"/>
    </source>
</evidence>
<organism evidence="15 16">
    <name type="scientific">Candidatus Zambryskibacteria bacterium RIFCSPLOWO2_01_FULL_43_17</name>
    <dbReference type="NCBI Taxonomy" id="1802760"/>
    <lineage>
        <taxon>Bacteria</taxon>
        <taxon>Candidatus Zambryskiibacteriota</taxon>
    </lineage>
</organism>
<dbReference type="GO" id="GO:0009252">
    <property type="term" value="P:peptidoglycan biosynthetic process"/>
    <property type="evidence" value="ECO:0007669"/>
    <property type="project" value="UniProtKB-KW"/>
</dbReference>
<evidence type="ECO:0000256" key="9">
    <source>
        <dbReference type="ARBA" id="ARBA00023136"/>
    </source>
</evidence>
<dbReference type="PANTHER" id="PTHR30622:SF4">
    <property type="entry name" value="UNDECAPRENYL-DIPHOSPHATASE"/>
    <property type="match status" value="1"/>
</dbReference>
<evidence type="ECO:0000256" key="1">
    <source>
        <dbReference type="ARBA" id="ARBA00004651"/>
    </source>
</evidence>
<keyword evidence="6 14" id="KW-0812">Transmembrane</keyword>
<evidence type="ECO:0000313" key="16">
    <source>
        <dbReference type="Proteomes" id="UP000179283"/>
    </source>
</evidence>
<evidence type="ECO:0000256" key="7">
    <source>
        <dbReference type="ARBA" id="ARBA00022801"/>
    </source>
</evidence>
<dbReference type="GO" id="GO:0008360">
    <property type="term" value="P:regulation of cell shape"/>
    <property type="evidence" value="ECO:0007669"/>
    <property type="project" value="UniProtKB-KW"/>
</dbReference>
<evidence type="ECO:0000256" key="4">
    <source>
        <dbReference type="ARBA" id="ARBA00021581"/>
    </source>
</evidence>
<dbReference type="PANTHER" id="PTHR30622">
    <property type="entry name" value="UNDECAPRENYL-DIPHOSPHATASE"/>
    <property type="match status" value="1"/>
</dbReference>
<feature type="transmembrane region" description="Helical" evidence="14">
    <location>
        <begin position="116"/>
        <end position="136"/>
    </location>
</feature>
<dbReference type="InterPro" id="IPR003824">
    <property type="entry name" value="UppP"/>
</dbReference>
<evidence type="ECO:0000256" key="14">
    <source>
        <dbReference type="HAMAP-Rule" id="MF_01006"/>
    </source>
</evidence>
<keyword evidence="8 14" id="KW-1133">Transmembrane helix</keyword>
<feature type="transmembrane region" description="Helical" evidence="14">
    <location>
        <begin position="211"/>
        <end position="233"/>
    </location>
</feature>
<keyword evidence="7 14" id="KW-0378">Hydrolase</keyword>
<dbReference type="GO" id="GO:0071555">
    <property type="term" value="P:cell wall organization"/>
    <property type="evidence" value="ECO:0007669"/>
    <property type="project" value="UniProtKB-KW"/>
</dbReference>
<evidence type="ECO:0000256" key="11">
    <source>
        <dbReference type="ARBA" id="ARBA00032707"/>
    </source>
</evidence>
<keyword evidence="9 14" id="KW-0472">Membrane</keyword>
<dbReference type="Pfam" id="PF02673">
    <property type="entry name" value="BacA"/>
    <property type="match status" value="1"/>
</dbReference>
<dbReference type="EC" id="3.6.1.27" evidence="3 14"/>
<keyword evidence="5 14" id="KW-1003">Cell membrane</keyword>